<evidence type="ECO:0000313" key="3">
    <source>
        <dbReference type="Proteomes" id="UP001158576"/>
    </source>
</evidence>
<organism evidence="2 3">
    <name type="scientific">Oikopleura dioica</name>
    <name type="common">Tunicate</name>
    <dbReference type="NCBI Taxonomy" id="34765"/>
    <lineage>
        <taxon>Eukaryota</taxon>
        <taxon>Metazoa</taxon>
        <taxon>Chordata</taxon>
        <taxon>Tunicata</taxon>
        <taxon>Appendicularia</taxon>
        <taxon>Copelata</taxon>
        <taxon>Oikopleuridae</taxon>
        <taxon>Oikopleura</taxon>
    </lineage>
</organism>
<dbReference type="EMBL" id="OU015568">
    <property type="protein sequence ID" value="CAG5090915.1"/>
    <property type="molecule type" value="Genomic_DNA"/>
</dbReference>
<evidence type="ECO:0000256" key="1">
    <source>
        <dbReference type="SAM" id="Phobius"/>
    </source>
</evidence>
<keyword evidence="1" id="KW-0812">Transmembrane</keyword>
<name>A0ABN7S265_OIKDI</name>
<reference evidence="2 3" key="1">
    <citation type="submission" date="2021-04" db="EMBL/GenBank/DDBJ databases">
        <authorList>
            <person name="Bliznina A."/>
        </authorList>
    </citation>
    <scope>NUCLEOTIDE SEQUENCE [LARGE SCALE GENOMIC DNA]</scope>
</reference>
<accession>A0ABN7S265</accession>
<keyword evidence="1" id="KW-0472">Membrane</keyword>
<protein>
    <submittedName>
        <fullName evidence="2">Oidioi.mRNA.OKI2018_I69.PAR.g12766.t1.cds</fullName>
    </submittedName>
</protein>
<keyword evidence="1" id="KW-1133">Transmembrane helix</keyword>
<proteinExistence type="predicted"/>
<gene>
    <name evidence="2" type="ORF">OKIOD_LOCUS4324</name>
</gene>
<keyword evidence="3" id="KW-1185">Reference proteome</keyword>
<sequence length="87" mass="10357">MNQPTFHMENRREKFCIIIVVILVIFIFYILYLEHADAVMGRKLEDEGPGLNYGAGNHHLKKIEISYSEHQRIQGRLPYFDELFNFQ</sequence>
<feature type="transmembrane region" description="Helical" evidence="1">
    <location>
        <begin position="15"/>
        <end position="33"/>
    </location>
</feature>
<evidence type="ECO:0000313" key="2">
    <source>
        <dbReference type="EMBL" id="CAG5090915.1"/>
    </source>
</evidence>
<dbReference type="Proteomes" id="UP001158576">
    <property type="component" value="Chromosome PAR"/>
</dbReference>